<dbReference type="PANTHER" id="PTHR46732:SF8">
    <property type="entry name" value="ATP-DEPENDENT PROTEASE LA (LON) DOMAIN PROTEIN"/>
    <property type="match status" value="1"/>
</dbReference>
<evidence type="ECO:0000313" key="2">
    <source>
        <dbReference type="EMBL" id="EEH50982.1"/>
    </source>
</evidence>
<organism evidence="3">
    <name type="scientific">Micromonas pusilla (strain CCMP1545)</name>
    <name type="common">Picoplanktonic green alga</name>
    <dbReference type="NCBI Taxonomy" id="564608"/>
    <lineage>
        <taxon>Eukaryota</taxon>
        <taxon>Viridiplantae</taxon>
        <taxon>Chlorophyta</taxon>
        <taxon>Mamiellophyceae</taxon>
        <taxon>Mamiellales</taxon>
        <taxon>Mamiellaceae</taxon>
        <taxon>Micromonas</taxon>
    </lineage>
</organism>
<dbReference type="KEGG" id="mpp:MICPUCDRAFT_54564"/>
<evidence type="ECO:0000256" key="1">
    <source>
        <dbReference type="SAM" id="MobiDB-lite"/>
    </source>
</evidence>
<reference evidence="2 3" key="1">
    <citation type="journal article" date="2009" name="Science">
        <title>Green evolution and dynamic adaptations revealed by genomes of the marine picoeukaryotes Micromonas.</title>
        <authorList>
            <person name="Worden A.Z."/>
            <person name="Lee J.H."/>
            <person name="Mock T."/>
            <person name="Rouze P."/>
            <person name="Simmons M.P."/>
            <person name="Aerts A.L."/>
            <person name="Allen A.E."/>
            <person name="Cuvelier M.L."/>
            <person name="Derelle E."/>
            <person name="Everett M.V."/>
            <person name="Foulon E."/>
            <person name="Grimwood J."/>
            <person name="Gundlach H."/>
            <person name="Henrissat B."/>
            <person name="Napoli C."/>
            <person name="McDonald S.M."/>
            <person name="Parker M.S."/>
            <person name="Rombauts S."/>
            <person name="Salamov A."/>
            <person name="Von Dassow P."/>
            <person name="Badger J.H."/>
            <person name="Coutinho P.M."/>
            <person name="Demir E."/>
            <person name="Dubchak I."/>
            <person name="Gentemann C."/>
            <person name="Eikrem W."/>
            <person name="Gready J.E."/>
            <person name="John U."/>
            <person name="Lanier W."/>
            <person name="Lindquist E.A."/>
            <person name="Lucas S."/>
            <person name="Mayer K.F."/>
            <person name="Moreau H."/>
            <person name="Not F."/>
            <person name="Otillar R."/>
            <person name="Panaud O."/>
            <person name="Pangilinan J."/>
            <person name="Paulsen I."/>
            <person name="Piegu B."/>
            <person name="Poliakov A."/>
            <person name="Robbens S."/>
            <person name="Schmutz J."/>
            <person name="Toulza E."/>
            <person name="Wyss T."/>
            <person name="Zelensky A."/>
            <person name="Zhou K."/>
            <person name="Armbrust E.V."/>
            <person name="Bhattacharya D."/>
            <person name="Goodenough U.W."/>
            <person name="Van de Peer Y."/>
            <person name="Grigoriev I.V."/>
        </authorList>
    </citation>
    <scope>NUCLEOTIDE SEQUENCE [LARGE SCALE GENOMIC DNA]</scope>
    <source>
        <strain evidence="2 3">CCMP1545</strain>
    </source>
</reference>
<feature type="compositionally biased region" description="Low complexity" evidence="1">
    <location>
        <begin position="1"/>
        <end position="22"/>
    </location>
</feature>
<dbReference type="OrthoDB" id="10445082at2759"/>
<dbReference type="AlphaFoldDB" id="C1N9P2"/>
<name>C1N9P2_MICPC</name>
<feature type="region of interest" description="Disordered" evidence="1">
    <location>
        <begin position="1"/>
        <end position="87"/>
    </location>
</feature>
<dbReference type="Proteomes" id="UP000001876">
    <property type="component" value="Unassembled WGS sequence"/>
</dbReference>
<feature type="region of interest" description="Disordered" evidence="1">
    <location>
        <begin position="290"/>
        <end position="313"/>
    </location>
</feature>
<sequence>MASSTLAARTATTLASSSWASSPRRVLKDRRSPRERGRMGTSVTPRRRRDGATSIAARSSAPDDDDAPPPPPSVASSPSRWTGPPVNRLDEQAARERVMRLATTTTQGAGALEAIQGCLSSMPGCPLDTVALNLIETRWVVAFDALANAPRRPGDPPFCFGITHPALTPAKTPPGEDPIPPKEGDVGLVCRMVDAYHDNKEERLYVTSQVVGRFRVDRVVTDGNPFFVAETSQARSYSHWSPYELVLDQVPEDDEGAKALAEEEADVWRLLKQLETLSAKTKEGDGAQIDYDMRRCSPDPKERPPWDADPPAPERRAEMFSWAVTRRLGLEPREHLDAVRTTHTSARLAQVKSALTEGVNYLAAVSALQGAEGGGEGGGGE</sequence>
<dbReference type="PANTHER" id="PTHR46732">
    <property type="entry name" value="ATP-DEPENDENT PROTEASE LA (LON) DOMAIN PROTEIN"/>
    <property type="match status" value="1"/>
</dbReference>
<gene>
    <name evidence="2" type="ORF">MICPUCDRAFT_54564</name>
</gene>
<feature type="compositionally biased region" description="Basic and acidic residues" evidence="1">
    <location>
        <begin position="29"/>
        <end position="38"/>
    </location>
</feature>
<evidence type="ECO:0000313" key="3">
    <source>
        <dbReference type="Proteomes" id="UP000001876"/>
    </source>
</evidence>
<dbReference type="InterPro" id="IPR046336">
    <property type="entry name" value="Lon_prtase_N_sf"/>
</dbReference>
<accession>C1N9P2</accession>
<proteinExistence type="predicted"/>
<dbReference type="Gene3D" id="2.30.130.40">
    <property type="entry name" value="LON domain-like"/>
    <property type="match status" value="1"/>
</dbReference>
<dbReference type="RefSeq" id="XP_003064648.1">
    <property type="nucleotide sequence ID" value="XM_003064602.1"/>
</dbReference>
<dbReference type="GeneID" id="9690211"/>
<dbReference type="EMBL" id="GG663752">
    <property type="protein sequence ID" value="EEH50982.1"/>
    <property type="molecule type" value="Genomic_DNA"/>
</dbReference>
<dbReference type="OMA" id="AEMFSWA"/>
<protein>
    <submittedName>
        <fullName evidence="2">Predicted protein</fullName>
    </submittedName>
</protein>
<keyword evidence="3" id="KW-1185">Reference proteome</keyword>